<dbReference type="EMBL" id="SWAU01000013">
    <property type="protein sequence ID" value="TKA98058.1"/>
    <property type="molecule type" value="Genomic_DNA"/>
</dbReference>
<proteinExistence type="predicted"/>
<evidence type="ECO:0000313" key="2">
    <source>
        <dbReference type="EMBL" id="TKA98058.1"/>
    </source>
</evidence>
<organism evidence="2 3">
    <name type="scientific">Cereibacter changlensis</name>
    <dbReference type="NCBI Taxonomy" id="402884"/>
    <lineage>
        <taxon>Bacteria</taxon>
        <taxon>Pseudomonadati</taxon>
        <taxon>Pseudomonadota</taxon>
        <taxon>Alphaproteobacteria</taxon>
        <taxon>Rhodobacterales</taxon>
        <taxon>Paracoccaceae</taxon>
        <taxon>Cereibacter</taxon>
    </lineage>
</organism>
<keyword evidence="1" id="KW-0472">Membrane</keyword>
<keyword evidence="1" id="KW-1133">Transmembrane helix</keyword>
<feature type="transmembrane region" description="Helical" evidence="1">
    <location>
        <begin position="135"/>
        <end position="154"/>
    </location>
</feature>
<evidence type="ECO:0000313" key="3">
    <source>
        <dbReference type="Proteomes" id="UP000306340"/>
    </source>
</evidence>
<feature type="transmembrane region" description="Helical" evidence="1">
    <location>
        <begin position="30"/>
        <end position="50"/>
    </location>
</feature>
<comment type="caution">
    <text evidence="2">The sequence shown here is derived from an EMBL/GenBank/DDBJ whole genome shotgun (WGS) entry which is preliminary data.</text>
</comment>
<feature type="transmembrane region" description="Helical" evidence="1">
    <location>
        <begin position="105"/>
        <end position="123"/>
    </location>
</feature>
<name>A0A4U0Z1G6_9RHOB</name>
<dbReference type="Proteomes" id="UP000306340">
    <property type="component" value="Unassembled WGS sequence"/>
</dbReference>
<accession>A0A4U0Z1G6</accession>
<dbReference type="AlphaFoldDB" id="A0A4U0Z1G6"/>
<keyword evidence="1" id="KW-0812">Transmembrane</keyword>
<gene>
    <name evidence="2" type="ORF">FAZ78_02790</name>
</gene>
<sequence length="160" mass="17069">MSVTSDIVASWRHPRRVIASHLARGRSEPFAFSLLVVFLVLAFVAQWPRLSRQSVLGPDVPLVQGMVATGLALLAMIPVFYLLAAISRGVAMLLGGKGSFYSARLALFMALLAVSPLMLLHGLTLGFTGSGAQSLLVGGLAFAAFAILWIVMLIEAETWS</sequence>
<reference evidence="2 3" key="1">
    <citation type="submission" date="2019-04" db="EMBL/GenBank/DDBJ databases">
        <title>Crypto-aerobic microbial life in anoxic (sulfidic) marine sediments.</title>
        <authorList>
            <person name="Bhattacharya S."/>
            <person name="Roy C."/>
            <person name="Mondal N."/>
            <person name="Sarkar J."/>
            <person name="Mandal S."/>
            <person name="Rameez M.J."/>
            <person name="Ghosh W."/>
        </authorList>
    </citation>
    <scope>NUCLEOTIDE SEQUENCE [LARGE SCALE GENOMIC DNA]</scope>
    <source>
        <strain evidence="2 3">SBBC</strain>
    </source>
</reference>
<dbReference type="RefSeq" id="WP_136791212.1">
    <property type="nucleotide sequence ID" value="NZ_SWAU01000013.1"/>
</dbReference>
<feature type="transmembrane region" description="Helical" evidence="1">
    <location>
        <begin position="62"/>
        <end position="84"/>
    </location>
</feature>
<evidence type="ECO:0000256" key="1">
    <source>
        <dbReference type="SAM" id="Phobius"/>
    </source>
</evidence>
<protein>
    <submittedName>
        <fullName evidence="2">YIP1 family protein</fullName>
    </submittedName>
</protein>